<dbReference type="Gene3D" id="1.10.510.10">
    <property type="entry name" value="Transferase(Phosphotransferase) domain 1"/>
    <property type="match status" value="1"/>
</dbReference>
<sequence length="650" mass="73327">MEELHFRFRSLCLGRFLLITISLPFLAFYCDGACEVFRCGNYFLDYPFGLKSSGCGDPVLQPECDYTVKGALPLLNISGRQYYILQPKHVNFTDGFYNHTMRIIEKHVLEDQCDLSGNIYNQFLGAAHFRIVDGYRNVTLGKSCAMTSSVTVKRTSYLEPVNTTNCKDVRYYNSTNTNITRVECTATVTVNGTSPPQPQTVTVNSTSPPQPQTVTVNSTSPPQPVNNTKCKDRGYYNVTNTNISCISKFELPVNEIDLAKPLDQIVGGGLQITWIASNYCHDCKSDYRHCSYRKTPSFCYCNGISYSQQCRNSGKSWSAIIVGAAVGTVLLFIVLLLIVVMYGKRSYFYKVVQLPLATEPGVSKVEKFLQDFTHQMPTRYSYSELKKITNNFAYKLGEGGFGAVFKGKLTRGNLVAVKILDQSRQSEMQFMNEVATIGGIHHIHLVRLMGYCFEGIRSALVYEYMVNSSLDKFIFRGRGEERVLSWEQLYSIALGAARGIAYLHEECHSRIIHFDIKPHNILLDHDFTPKIADFGLAKLCGRGEDHMSMTATRGTPGYVAPEVWSRNLGPVTEKSDVYSFGMMLLEMVGGRKNIEVVSRPSQVYFPDWVFKLLENGQIDTMFRARPGNTEMEVEDEDKARRMTKVGLWCI</sequence>
<evidence type="ECO:0000256" key="10">
    <source>
        <dbReference type="ARBA" id="ARBA00023136"/>
    </source>
</evidence>
<keyword evidence="5" id="KW-0732">Signal</keyword>
<protein>
    <recommendedName>
        <fullName evidence="15">Protein kinase domain-containing protein</fullName>
    </recommendedName>
</protein>
<evidence type="ECO:0000256" key="12">
    <source>
        <dbReference type="PROSITE-ProRule" id="PRU10141"/>
    </source>
</evidence>
<dbReference type="InterPro" id="IPR008271">
    <property type="entry name" value="Ser/Thr_kinase_AS"/>
</dbReference>
<keyword evidence="3" id="KW-0808">Transferase</keyword>
<dbReference type="Proteomes" id="UP000824469">
    <property type="component" value="Unassembled WGS sequence"/>
</dbReference>
<dbReference type="FunFam" id="3.30.200.20:FF:000178">
    <property type="entry name" value="serine/threonine-protein kinase PBS1-like"/>
    <property type="match status" value="1"/>
</dbReference>
<dbReference type="GO" id="GO:0004674">
    <property type="term" value="F:protein serine/threonine kinase activity"/>
    <property type="evidence" value="ECO:0007669"/>
    <property type="project" value="UniProtKB-KW"/>
</dbReference>
<evidence type="ECO:0000256" key="13">
    <source>
        <dbReference type="SAM" id="MobiDB-lite"/>
    </source>
</evidence>
<dbReference type="SUPFAM" id="SSF56112">
    <property type="entry name" value="Protein kinase-like (PK-like)"/>
    <property type="match status" value="1"/>
</dbReference>
<accession>A0AA38F7M0</accession>
<dbReference type="AlphaFoldDB" id="A0AA38F7M0"/>
<keyword evidence="2" id="KW-0723">Serine/threonine-protein kinase</keyword>
<evidence type="ECO:0000256" key="11">
    <source>
        <dbReference type="ARBA" id="ARBA00023180"/>
    </source>
</evidence>
<name>A0AA38F7M0_TAXCH</name>
<evidence type="ECO:0000313" key="16">
    <source>
        <dbReference type="EMBL" id="KAH9291192.1"/>
    </source>
</evidence>
<dbReference type="FunFam" id="1.10.510.10:FF:000590">
    <property type="entry name" value="PR5-like receptor kinase"/>
    <property type="match status" value="1"/>
</dbReference>
<evidence type="ECO:0000256" key="8">
    <source>
        <dbReference type="ARBA" id="ARBA00022840"/>
    </source>
</evidence>
<dbReference type="GO" id="GO:0016020">
    <property type="term" value="C:membrane"/>
    <property type="evidence" value="ECO:0007669"/>
    <property type="project" value="UniProtKB-SubCell"/>
</dbReference>
<evidence type="ECO:0000313" key="17">
    <source>
        <dbReference type="Proteomes" id="UP000824469"/>
    </source>
</evidence>
<keyword evidence="7" id="KW-0418">Kinase</keyword>
<dbReference type="InterPro" id="IPR011009">
    <property type="entry name" value="Kinase-like_dom_sf"/>
</dbReference>
<evidence type="ECO:0000256" key="3">
    <source>
        <dbReference type="ARBA" id="ARBA00022679"/>
    </source>
</evidence>
<keyword evidence="6 12" id="KW-0547">Nucleotide-binding</keyword>
<keyword evidence="10 14" id="KW-0472">Membrane</keyword>
<keyword evidence="17" id="KW-1185">Reference proteome</keyword>
<evidence type="ECO:0000256" key="6">
    <source>
        <dbReference type="ARBA" id="ARBA00022741"/>
    </source>
</evidence>
<proteinExistence type="predicted"/>
<dbReference type="InterPro" id="IPR017441">
    <property type="entry name" value="Protein_kinase_ATP_BS"/>
</dbReference>
<feature type="transmembrane region" description="Helical" evidence="14">
    <location>
        <begin position="317"/>
        <end position="340"/>
    </location>
</feature>
<dbReference type="Pfam" id="PF00069">
    <property type="entry name" value="Pkinase"/>
    <property type="match status" value="1"/>
</dbReference>
<dbReference type="GO" id="GO:0005524">
    <property type="term" value="F:ATP binding"/>
    <property type="evidence" value="ECO:0007669"/>
    <property type="project" value="UniProtKB-UniRule"/>
</dbReference>
<dbReference type="Gene3D" id="3.30.200.20">
    <property type="entry name" value="Phosphorylase Kinase, domain 1"/>
    <property type="match status" value="1"/>
</dbReference>
<evidence type="ECO:0000256" key="14">
    <source>
        <dbReference type="SAM" id="Phobius"/>
    </source>
</evidence>
<dbReference type="PROSITE" id="PS00108">
    <property type="entry name" value="PROTEIN_KINASE_ST"/>
    <property type="match status" value="1"/>
</dbReference>
<reference evidence="16 17" key="1">
    <citation type="journal article" date="2021" name="Nat. Plants">
        <title>The Taxus genome provides insights into paclitaxel biosynthesis.</title>
        <authorList>
            <person name="Xiong X."/>
            <person name="Gou J."/>
            <person name="Liao Q."/>
            <person name="Li Y."/>
            <person name="Zhou Q."/>
            <person name="Bi G."/>
            <person name="Li C."/>
            <person name="Du R."/>
            <person name="Wang X."/>
            <person name="Sun T."/>
            <person name="Guo L."/>
            <person name="Liang H."/>
            <person name="Lu P."/>
            <person name="Wu Y."/>
            <person name="Zhang Z."/>
            <person name="Ro D.K."/>
            <person name="Shang Y."/>
            <person name="Huang S."/>
            <person name="Yan J."/>
        </authorList>
    </citation>
    <scope>NUCLEOTIDE SEQUENCE [LARGE SCALE GENOMIC DNA]</scope>
    <source>
        <strain evidence="16">Ta-2019</strain>
    </source>
</reference>
<dbReference type="EMBL" id="JAHRHJ020003776">
    <property type="protein sequence ID" value="KAH9291192.1"/>
    <property type="molecule type" value="Genomic_DNA"/>
</dbReference>
<dbReference type="PANTHER" id="PTHR27009">
    <property type="entry name" value="RUST RESISTANCE KINASE LR10-RELATED"/>
    <property type="match status" value="1"/>
</dbReference>
<feature type="region of interest" description="Disordered" evidence="13">
    <location>
        <begin position="191"/>
        <end position="224"/>
    </location>
</feature>
<comment type="caution">
    <text evidence="16">The sequence shown here is derived from an EMBL/GenBank/DDBJ whole genome shotgun (WGS) entry which is preliminary data.</text>
</comment>
<keyword evidence="8 12" id="KW-0067">ATP-binding</keyword>
<evidence type="ECO:0000256" key="2">
    <source>
        <dbReference type="ARBA" id="ARBA00022527"/>
    </source>
</evidence>
<keyword evidence="9 14" id="KW-1133">Transmembrane helix</keyword>
<evidence type="ECO:0000256" key="5">
    <source>
        <dbReference type="ARBA" id="ARBA00022729"/>
    </source>
</evidence>
<keyword evidence="4 14" id="KW-0812">Transmembrane</keyword>
<evidence type="ECO:0000256" key="9">
    <source>
        <dbReference type="ARBA" id="ARBA00022989"/>
    </source>
</evidence>
<keyword evidence="11" id="KW-0325">Glycoprotein</keyword>
<evidence type="ECO:0000259" key="15">
    <source>
        <dbReference type="PROSITE" id="PS50011"/>
    </source>
</evidence>
<gene>
    <name evidence="16" type="ORF">KI387_043616</name>
</gene>
<evidence type="ECO:0000256" key="4">
    <source>
        <dbReference type="ARBA" id="ARBA00022692"/>
    </source>
</evidence>
<dbReference type="PROSITE" id="PS00107">
    <property type="entry name" value="PROTEIN_KINASE_ATP"/>
    <property type="match status" value="1"/>
</dbReference>
<dbReference type="SMART" id="SM00220">
    <property type="entry name" value="S_TKc"/>
    <property type="match status" value="1"/>
</dbReference>
<feature type="binding site" evidence="12">
    <location>
        <position position="418"/>
    </location>
    <ligand>
        <name>ATP</name>
        <dbReference type="ChEBI" id="CHEBI:30616"/>
    </ligand>
</feature>
<evidence type="ECO:0000256" key="1">
    <source>
        <dbReference type="ARBA" id="ARBA00004479"/>
    </source>
</evidence>
<comment type="subcellular location">
    <subcellularLocation>
        <location evidence="1">Membrane</location>
        <topology evidence="1">Single-pass type I membrane protein</topology>
    </subcellularLocation>
</comment>
<dbReference type="InterPro" id="IPR000719">
    <property type="entry name" value="Prot_kinase_dom"/>
</dbReference>
<dbReference type="InterPro" id="IPR045874">
    <property type="entry name" value="LRK10/LRL21-25-like"/>
</dbReference>
<evidence type="ECO:0000256" key="7">
    <source>
        <dbReference type="ARBA" id="ARBA00022777"/>
    </source>
</evidence>
<organism evidence="16 17">
    <name type="scientific">Taxus chinensis</name>
    <name type="common">Chinese yew</name>
    <name type="synonym">Taxus wallichiana var. chinensis</name>
    <dbReference type="NCBI Taxonomy" id="29808"/>
    <lineage>
        <taxon>Eukaryota</taxon>
        <taxon>Viridiplantae</taxon>
        <taxon>Streptophyta</taxon>
        <taxon>Embryophyta</taxon>
        <taxon>Tracheophyta</taxon>
        <taxon>Spermatophyta</taxon>
        <taxon>Pinopsida</taxon>
        <taxon>Pinidae</taxon>
        <taxon>Conifers II</taxon>
        <taxon>Cupressales</taxon>
        <taxon>Taxaceae</taxon>
        <taxon>Taxus</taxon>
    </lineage>
</organism>
<dbReference type="PROSITE" id="PS50011">
    <property type="entry name" value="PROTEIN_KINASE_DOM"/>
    <property type="match status" value="1"/>
</dbReference>
<feature type="domain" description="Protein kinase" evidence="15">
    <location>
        <begin position="390"/>
        <end position="650"/>
    </location>
</feature>